<dbReference type="PANTHER" id="PTHR43133">
    <property type="entry name" value="RNA POLYMERASE ECF-TYPE SIGMA FACTO"/>
    <property type="match status" value="1"/>
</dbReference>
<dbReference type="Gene3D" id="1.10.10.10">
    <property type="entry name" value="Winged helix-like DNA-binding domain superfamily/Winged helix DNA-binding domain"/>
    <property type="match status" value="1"/>
</dbReference>
<dbReference type="AlphaFoldDB" id="A0A346XT43"/>
<dbReference type="PANTHER" id="PTHR43133:SF57">
    <property type="entry name" value="RNA POLYMERASE SIGMA-70 FACTOR"/>
    <property type="match status" value="1"/>
</dbReference>
<proteinExistence type="inferred from homology"/>
<dbReference type="NCBIfam" id="TIGR02937">
    <property type="entry name" value="sigma70-ECF"/>
    <property type="match status" value="1"/>
</dbReference>
<dbReference type="Proteomes" id="UP000264006">
    <property type="component" value="Chromosome"/>
</dbReference>
<evidence type="ECO:0000256" key="5">
    <source>
        <dbReference type="SAM" id="MobiDB-lite"/>
    </source>
</evidence>
<gene>
    <name evidence="8" type="ORF">DVS28_a0689</name>
</gene>
<keyword evidence="4" id="KW-0804">Transcription</keyword>
<dbReference type="InterPro" id="IPR013249">
    <property type="entry name" value="RNA_pol_sigma70_r4_t2"/>
</dbReference>
<feature type="compositionally biased region" description="Basic and acidic residues" evidence="5">
    <location>
        <begin position="190"/>
        <end position="211"/>
    </location>
</feature>
<evidence type="ECO:0000259" key="6">
    <source>
        <dbReference type="Pfam" id="PF04542"/>
    </source>
</evidence>
<dbReference type="InterPro" id="IPR007627">
    <property type="entry name" value="RNA_pol_sigma70_r2"/>
</dbReference>
<dbReference type="Pfam" id="PF08281">
    <property type="entry name" value="Sigma70_r4_2"/>
    <property type="match status" value="1"/>
</dbReference>
<dbReference type="EMBL" id="CP031165">
    <property type="protein sequence ID" value="AXV05390.1"/>
    <property type="molecule type" value="Genomic_DNA"/>
</dbReference>
<dbReference type="Gene3D" id="1.10.1740.10">
    <property type="match status" value="1"/>
</dbReference>
<feature type="region of interest" description="Disordered" evidence="5">
    <location>
        <begin position="190"/>
        <end position="219"/>
    </location>
</feature>
<evidence type="ECO:0000256" key="3">
    <source>
        <dbReference type="ARBA" id="ARBA00023082"/>
    </source>
</evidence>
<keyword evidence="2" id="KW-0805">Transcription regulation</keyword>
<protein>
    <submittedName>
        <fullName evidence="8">RNA polymerase sigma-70 factor</fullName>
    </submittedName>
</protein>
<organism evidence="8 9">
    <name type="scientific">Euzebya pacifica</name>
    <dbReference type="NCBI Taxonomy" id="1608957"/>
    <lineage>
        <taxon>Bacteria</taxon>
        <taxon>Bacillati</taxon>
        <taxon>Actinomycetota</taxon>
        <taxon>Nitriliruptoria</taxon>
        <taxon>Euzebyales</taxon>
    </lineage>
</organism>
<dbReference type="OrthoDB" id="261230at2"/>
<dbReference type="GO" id="GO:0016987">
    <property type="term" value="F:sigma factor activity"/>
    <property type="evidence" value="ECO:0007669"/>
    <property type="project" value="UniProtKB-KW"/>
</dbReference>
<dbReference type="InterPro" id="IPR036388">
    <property type="entry name" value="WH-like_DNA-bd_sf"/>
</dbReference>
<dbReference type="RefSeq" id="WP_114590205.1">
    <property type="nucleotide sequence ID" value="NZ_CP031165.1"/>
</dbReference>
<dbReference type="SUPFAM" id="SSF88659">
    <property type="entry name" value="Sigma3 and sigma4 domains of RNA polymerase sigma factors"/>
    <property type="match status" value="1"/>
</dbReference>
<accession>A0A346XT43</accession>
<name>A0A346XT43_9ACTN</name>
<dbReference type="Pfam" id="PF04542">
    <property type="entry name" value="Sigma70_r2"/>
    <property type="match status" value="1"/>
</dbReference>
<comment type="similarity">
    <text evidence="1">Belongs to the sigma-70 factor family. ECF subfamily.</text>
</comment>
<reference evidence="8 9" key="1">
    <citation type="submission" date="2018-09" db="EMBL/GenBank/DDBJ databases">
        <title>Complete genome sequence of Euzebya sp. DY32-46 isolated from seawater of Pacific Ocean.</title>
        <authorList>
            <person name="Xu L."/>
            <person name="Wu Y.-H."/>
            <person name="Xu X.-W."/>
        </authorList>
    </citation>
    <scope>NUCLEOTIDE SEQUENCE [LARGE SCALE GENOMIC DNA]</scope>
    <source>
        <strain evidence="8 9">DY32-46</strain>
    </source>
</reference>
<feature type="domain" description="RNA polymerase sigma-70 region 2" evidence="6">
    <location>
        <begin position="24"/>
        <end position="91"/>
    </location>
</feature>
<dbReference type="GO" id="GO:0003677">
    <property type="term" value="F:DNA binding"/>
    <property type="evidence" value="ECO:0007669"/>
    <property type="project" value="InterPro"/>
</dbReference>
<keyword evidence="3" id="KW-0731">Sigma factor</keyword>
<evidence type="ECO:0000313" key="8">
    <source>
        <dbReference type="EMBL" id="AXV05390.1"/>
    </source>
</evidence>
<sequence>MTLFSESVAEGVRRGDPDAVGEVYVHLADRLLGYLIARVRDRATAEDLVEATFVELLRKGNTINGGAAAIKVWLFRSAYFNALDHIRKVKRRAEDTLDDVDRLDVEDESAGPGELAIRNERRRTVRAAMAHLSEDQRAVLQLRYVAELSAPEVADILGKTEGAIRSLQHRGERALARLLADTEMAAEMIAARDRRPTDSRENLGDGREKGARATPPETS</sequence>
<dbReference type="InterPro" id="IPR013324">
    <property type="entry name" value="RNA_pol_sigma_r3/r4-like"/>
</dbReference>
<evidence type="ECO:0000259" key="7">
    <source>
        <dbReference type="Pfam" id="PF08281"/>
    </source>
</evidence>
<dbReference type="SUPFAM" id="SSF88946">
    <property type="entry name" value="Sigma2 domain of RNA polymerase sigma factors"/>
    <property type="match status" value="1"/>
</dbReference>
<dbReference type="CDD" id="cd06171">
    <property type="entry name" value="Sigma70_r4"/>
    <property type="match status" value="1"/>
</dbReference>
<feature type="domain" description="RNA polymerase sigma factor 70 region 4 type 2" evidence="7">
    <location>
        <begin position="123"/>
        <end position="175"/>
    </location>
</feature>
<evidence type="ECO:0000256" key="4">
    <source>
        <dbReference type="ARBA" id="ARBA00023163"/>
    </source>
</evidence>
<evidence type="ECO:0000256" key="2">
    <source>
        <dbReference type="ARBA" id="ARBA00023015"/>
    </source>
</evidence>
<dbReference type="InterPro" id="IPR039425">
    <property type="entry name" value="RNA_pol_sigma-70-like"/>
</dbReference>
<keyword evidence="9" id="KW-1185">Reference proteome</keyword>
<dbReference type="KEGG" id="euz:DVS28_a0689"/>
<dbReference type="InterPro" id="IPR014284">
    <property type="entry name" value="RNA_pol_sigma-70_dom"/>
</dbReference>
<dbReference type="GO" id="GO:0006352">
    <property type="term" value="P:DNA-templated transcription initiation"/>
    <property type="evidence" value="ECO:0007669"/>
    <property type="project" value="InterPro"/>
</dbReference>
<evidence type="ECO:0000256" key="1">
    <source>
        <dbReference type="ARBA" id="ARBA00010641"/>
    </source>
</evidence>
<dbReference type="InterPro" id="IPR013325">
    <property type="entry name" value="RNA_pol_sigma_r2"/>
</dbReference>
<evidence type="ECO:0000313" key="9">
    <source>
        <dbReference type="Proteomes" id="UP000264006"/>
    </source>
</evidence>